<dbReference type="VEuPathDB" id="FungiDB:PC110_g22138"/>
<evidence type="ECO:0000313" key="2">
    <source>
        <dbReference type="EMBL" id="KAG3199585.1"/>
    </source>
</evidence>
<dbReference type="EMBL" id="RCMV01003196">
    <property type="protein sequence ID" value="KAG3199585.1"/>
    <property type="molecule type" value="Genomic_DNA"/>
</dbReference>
<protein>
    <submittedName>
        <fullName evidence="2">Uncharacterized protein</fullName>
    </submittedName>
</protein>
<feature type="region of interest" description="Disordered" evidence="1">
    <location>
        <begin position="114"/>
        <end position="157"/>
    </location>
</feature>
<evidence type="ECO:0000256" key="1">
    <source>
        <dbReference type="SAM" id="MobiDB-lite"/>
    </source>
</evidence>
<organism evidence="2 3">
    <name type="scientific">Phytophthora cactorum</name>
    <dbReference type="NCBI Taxonomy" id="29920"/>
    <lineage>
        <taxon>Eukaryota</taxon>
        <taxon>Sar</taxon>
        <taxon>Stramenopiles</taxon>
        <taxon>Oomycota</taxon>
        <taxon>Peronosporomycetes</taxon>
        <taxon>Peronosporales</taxon>
        <taxon>Peronosporaceae</taxon>
        <taxon>Phytophthora</taxon>
    </lineage>
</organism>
<sequence length="253" mass="28288">MADAMNNAGFLLQRVKWHLENESVEKIEEAHQSSDEEESAGDRKRRKNRLNCALYRFRQRSAHVDENELVGGNVQVRGSNGPPRSLIEQLLSSEVAPPAETAPVRVREARHDPSAGHVVQQAIAGQEELQRQRRERQAEHPRRRRAAMSASQQEQLNNLSVSAIAPIQKSAEQVKHRMNAKEGESAIVFGTNDNWNKKPKKNRKRGKSAIVFVTKKVEPWFHPTSGHCGSACVVVVLAGATPSTTMRTSTLPW</sequence>
<comment type="caution">
    <text evidence="2">The sequence shown here is derived from an EMBL/GenBank/DDBJ whole genome shotgun (WGS) entry which is preliminary data.</text>
</comment>
<gene>
    <name evidence="2" type="ORF">PC129_g24047</name>
</gene>
<dbReference type="AlphaFoldDB" id="A0A8T1GTL5"/>
<feature type="compositionally biased region" description="Basic and acidic residues" evidence="1">
    <location>
        <begin position="128"/>
        <end position="140"/>
    </location>
</feature>
<evidence type="ECO:0000313" key="3">
    <source>
        <dbReference type="Proteomes" id="UP000760860"/>
    </source>
</evidence>
<name>A0A8T1GTL5_9STRA</name>
<dbReference type="Proteomes" id="UP000760860">
    <property type="component" value="Unassembled WGS sequence"/>
</dbReference>
<proteinExistence type="predicted"/>
<accession>A0A8T1GTL5</accession>
<reference evidence="2" key="1">
    <citation type="submission" date="2018-05" db="EMBL/GenBank/DDBJ databases">
        <title>Effector identification in a new, highly contiguous assembly of the strawberry crown rot pathogen Phytophthora cactorum.</title>
        <authorList>
            <person name="Armitage A.D."/>
            <person name="Nellist C.F."/>
            <person name="Bates H."/>
            <person name="Vickerstaff R.J."/>
            <person name="Harrison R.J."/>
        </authorList>
    </citation>
    <scope>NUCLEOTIDE SEQUENCE</scope>
    <source>
        <strain evidence="2">P421</strain>
    </source>
</reference>